<dbReference type="SUPFAM" id="SSF51182">
    <property type="entry name" value="RmlC-like cupins"/>
    <property type="match status" value="1"/>
</dbReference>
<evidence type="ECO:0000313" key="2">
    <source>
        <dbReference type="EMBL" id="RDI42085.1"/>
    </source>
</evidence>
<dbReference type="Pfam" id="PF07883">
    <property type="entry name" value="Cupin_2"/>
    <property type="match status" value="1"/>
</dbReference>
<dbReference type="Gene3D" id="2.60.120.10">
    <property type="entry name" value="Jelly Rolls"/>
    <property type="match status" value="1"/>
</dbReference>
<name>A0A370GE70_9COXI</name>
<dbReference type="EMBL" id="QQAX01000016">
    <property type="protein sequence ID" value="RDI42085.1"/>
    <property type="molecule type" value="Genomic_DNA"/>
</dbReference>
<evidence type="ECO:0000313" key="3">
    <source>
        <dbReference type="Proteomes" id="UP000254720"/>
    </source>
</evidence>
<reference evidence="2 3" key="1">
    <citation type="submission" date="2018-07" db="EMBL/GenBank/DDBJ databases">
        <title>Genomic Encyclopedia of Type Strains, Phase IV (KMG-IV): sequencing the most valuable type-strain genomes for metagenomic binning, comparative biology and taxonomic classification.</title>
        <authorList>
            <person name="Goeker M."/>
        </authorList>
    </citation>
    <scope>NUCLEOTIDE SEQUENCE [LARGE SCALE GENOMIC DNA]</scope>
    <source>
        <strain evidence="2 3">DSM 16500</strain>
    </source>
</reference>
<accession>A0A370GE70</accession>
<gene>
    <name evidence="2" type="ORF">C8D86_11639</name>
</gene>
<comment type="caution">
    <text evidence="2">The sequence shown here is derived from an EMBL/GenBank/DDBJ whole genome shotgun (WGS) entry which is preliminary data.</text>
</comment>
<dbReference type="OrthoDB" id="1423961at2"/>
<proteinExistence type="predicted"/>
<dbReference type="AlphaFoldDB" id="A0A370GE70"/>
<feature type="domain" description="Cupin type-2" evidence="1">
    <location>
        <begin position="73"/>
        <end position="130"/>
    </location>
</feature>
<dbReference type="InterPro" id="IPR013096">
    <property type="entry name" value="Cupin_2"/>
</dbReference>
<sequence length="168" mass="19101">MNGIKALLNYLGLSGRNSNPFQCIPCQRVVNENVRAEELFDLYQLGTFHAPDSFLVTLSGSHDQQVVYENVELVVLQPQSRYRPHYHRHSAAVIYIVSGKGTFRLCNTDEEYYPGKRILIPAGLLHGFNTDTLTLFLSIQSPPILNRESGSVDLYYENEVKHEPTCDR</sequence>
<keyword evidence="3" id="KW-1185">Reference proteome</keyword>
<dbReference type="InterPro" id="IPR014710">
    <property type="entry name" value="RmlC-like_jellyroll"/>
</dbReference>
<dbReference type="InterPro" id="IPR011051">
    <property type="entry name" value="RmlC_Cupin_sf"/>
</dbReference>
<dbReference type="RefSeq" id="WP_114834763.1">
    <property type="nucleotide sequence ID" value="NZ_LR699115.1"/>
</dbReference>
<evidence type="ECO:0000259" key="1">
    <source>
        <dbReference type="Pfam" id="PF07883"/>
    </source>
</evidence>
<dbReference type="Proteomes" id="UP000254720">
    <property type="component" value="Unassembled WGS sequence"/>
</dbReference>
<protein>
    <submittedName>
        <fullName evidence="2">Cupin domain</fullName>
    </submittedName>
</protein>
<organism evidence="2 3">
    <name type="scientific">Aquicella lusitana</name>
    <dbReference type="NCBI Taxonomy" id="254246"/>
    <lineage>
        <taxon>Bacteria</taxon>
        <taxon>Pseudomonadati</taxon>
        <taxon>Pseudomonadota</taxon>
        <taxon>Gammaproteobacteria</taxon>
        <taxon>Legionellales</taxon>
        <taxon>Coxiellaceae</taxon>
        <taxon>Aquicella</taxon>
    </lineage>
</organism>